<gene>
    <name evidence="1" type="ORF">NTEN_LOCUS11244</name>
</gene>
<name>A0A6H5GNW8_9HEMI</name>
<reference evidence="1 2" key="1">
    <citation type="submission" date="2020-02" db="EMBL/GenBank/DDBJ databases">
        <authorList>
            <person name="Ferguson B K."/>
        </authorList>
    </citation>
    <scope>NUCLEOTIDE SEQUENCE [LARGE SCALE GENOMIC DNA]</scope>
</reference>
<protein>
    <submittedName>
        <fullName evidence="1">Uncharacterized protein</fullName>
    </submittedName>
</protein>
<feature type="non-terminal residue" evidence="1">
    <location>
        <position position="114"/>
    </location>
</feature>
<dbReference type="EMBL" id="CADCXU010016603">
    <property type="protein sequence ID" value="CAB0005767.1"/>
    <property type="molecule type" value="Genomic_DNA"/>
</dbReference>
<proteinExistence type="predicted"/>
<keyword evidence="2" id="KW-1185">Reference proteome</keyword>
<dbReference type="Proteomes" id="UP000479000">
    <property type="component" value="Unassembled WGS sequence"/>
</dbReference>
<sequence>MSALFSAKTLVCFLHKINKIFISAIAVSTKSPRSAVSKRSEFVPNVEGTIFVLTTPKKAHIQICNSTGVWFVLYFRHAARQKWQLFILFTGELSVRILPTSPESPLNSWIRRTE</sequence>
<organism evidence="1 2">
    <name type="scientific">Nesidiocoris tenuis</name>
    <dbReference type="NCBI Taxonomy" id="355587"/>
    <lineage>
        <taxon>Eukaryota</taxon>
        <taxon>Metazoa</taxon>
        <taxon>Ecdysozoa</taxon>
        <taxon>Arthropoda</taxon>
        <taxon>Hexapoda</taxon>
        <taxon>Insecta</taxon>
        <taxon>Pterygota</taxon>
        <taxon>Neoptera</taxon>
        <taxon>Paraneoptera</taxon>
        <taxon>Hemiptera</taxon>
        <taxon>Heteroptera</taxon>
        <taxon>Panheteroptera</taxon>
        <taxon>Cimicomorpha</taxon>
        <taxon>Miridae</taxon>
        <taxon>Dicyphina</taxon>
        <taxon>Nesidiocoris</taxon>
    </lineage>
</organism>
<evidence type="ECO:0000313" key="2">
    <source>
        <dbReference type="Proteomes" id="UP000479000"/>
    </source>
</evidence>
<dbReference type="AlphaFoldDB" id="A0A6H5GNW8"/>
<accession>A0A6H5GNW8</accession>
<evidence type="ECO:0000313" key="1">
    <source>
        <dbReference type="EMBL" id="CAB0005767.1"/>
    </source>
</evidence>